<protein>
    <recommendedName>
        <fullName evidence="4">Cell wall galactomannoprotein</fullName>
    </recommendedName>
</protein>
<dbReference type="EMBL" id="CAVMBE010000116">
    <property type="protein sequence ID" value="CAK4034402.1"/>
    <property type="molecule type" value="Genomic_DNA"/>
</dbReference>
<keyword evidence="1" id="KW-0732">Signal</keyword>
<dbReference type="PANTHER" id="PTHR38123">
    <property type="entry name" value="CELL WALL SERINE-THREONINE-RICH GALACTOMANNOPROTEIN MP1 (AFU_ORTHOLOGUE AFUA_4G03240)"/>
    <property type="match status" value="1"/>
</dbReference>
<proteinExistence type="predicted"/>
<sequence>MKLAIPLFATAALAWNPVSQVTEHLYRRALTDIAQTMINDLNNIRNQTTAVTKVIQAFDGSSLNAALPINAATANVISAINNATADAKRNPQNLTSAGAQALAPVTQELSYAANQSIAALIAKKADFSKLDLDAIVLQSLQQQLNVSAVFSGLLIPKIPADTRPVAVALNSGLGMSLQMGIDCFSGKNASCNPTPVNASRTYDSALQDGAAVGAAGRTVGAASATVVSMMAFLAVFLT</sequence>
<keyword evidence="3" id="KW-1185">Reference proteome</keyword>
<organism evidence="2 3">
    <name type="scientific">Lecanosticta acicola</name>
    <dbReference type="NCBI Taxonomy" id="111012"/>
    <lineage>
        <taxon>Eukaryota</taxon>
        <taxon>Fungi</taxon>
        <taxon>Dikarya</taxon>
        <taxon>Ascomycota</taxon>
        <taxon>Pezizomycotina</taxon>
        <taxon>Dothideomycetes</taxon>
        <taxon>Dothideomycetidae</taxon>
        <taxon>Mycosphaerellales</taxon>
        <taxon>Mycosphaerellaceae</taxon>
        <taxon>Lecanosticta</taxon>
    </lineage>
</organism>
<name>A0AAI9EFC0_9PEZI</name>
<dbReference type="Pfam" id="PF12296">
    <property type="entry name" value="HsbA"/>
    <property type="match status" value="1"/>
</dbReference>
<dbReference type="AlphaFoldDB" id="A0AAI9EFC0"/>
<feature type="chain" id="PRO_5042498538" description="Cell wall galactomannoprotein" evidence="1">
    <location>
        <begin position="21"/>
        <end position="238"/>
    </location>
</feature>
<dbReference type="GO" id="GO:0005576">
    <property type="term" value="C:extracellular region"/>
    <property type="evidence" value="ECO:0007669"/>
    <property type="project" value="TreeGrafter"/>
</dbReference>
<evidence type="ECO:0008006" key="4">
    <source>
        <dbReference type="Google" id="ProtNLM"/>
    </source>
</evidence>
<dbReference type="Gene3D" id="1.20.1280.140">
    <property type="match status" value="1"/>
</dbReference>
<accession>A0AAI9EFC0</accession>
<comment type="caution">
    <text evidence="2">The sequence shown here is derived from an EMBL/GenBank/DDBJ whole genome shotgun (WGS) entry which is preliminary data.</text>
</comment>
<reference evidence="2" key="1">
    <citation type="submission" date="2023-11" db="EMBL/GenBank/DDBJ databases">
        <authorList>
            <person name="Alioto T."/>
            <person name="Alioto T."/>
            <person name="Gomez Garrido J."/>
        </authorList>
    </citation>
    <scope>NUCLEOTIDE SEQUENCE</scope>
</reference>
<evidence type="ECO:0000256" key="1">
    <source>
        <dbReference type="SAM" id="SignalP"/>
    </source>
</evidence>
<dbReference type="PANTHER" id="PTHR38123:SF6">
    <property type="entry name" value="CELL WALL SERINE-THREONINE-RICH GALACTOMANNOPROTEIN MP1 (AFU_ORTHOLOGUE AFUA_4G03240)"/>
    <property type="match status" value="1"/>
</dbReference>
<evidence type="ECO:0000313" key="3">
    <source>
        <dbReference type="Proteomes" id="UP001296104"/>
    </source>
</evidence>
<feature type="signal peptide" evidence="1">
    <location>
        <begin position="1"/>
        <end position="20"/>
    </location>
</feature>
<dbReference type="InterPro" id="IPR021054">
    <property type="entry name" value="Cell_wall_mannoprotein_1"/>
</dbReference>
<evidence type="ECO:0000313" key="2">
    <source>
        <dbReference type="EMBL" id="CAK4034402.1"/>
    </source>
</evidence>
<gene>
    <name evidence="2" type="ORF">LECACI_7A009560</name>
</gene>
<dbReference type="Proteomes" id="UP001296104">
    <property type="component" value="Unassembled WGS sequence"/>
</dbReference>